<dbReference type="RefSeq" id="WP_242937200.1">
    <property type="nucleotide sequence ID" value="NZ_CP094326.1"/>
</dbReference>
<dbReference type="InterPro" id="IPR016176">
    <property type="entry name" value="Cbl-dep_enz_cat"/>
</dbReference>
<dbReference type="Pfam" id="PF01642">
    <property type="entry name" value="MM_CoA_mutase"/>
    <property type="match status" value="1"/>
</dbReference>
<evidence type="ECO:0000313" key="3">
    <source>
        <dbReference type="Proteomes" id="UP000829476"/>
    </source>
</evidence>
<reference evidence="2 3" key="1">
    <citation type="journal article" date="2018" name="Int. J. Syst. Evol. Microbiol.">
        <title>Zhouia spongiae sp. nov., isolated from a marine sponge.</title>
        <authorList>
            <person name="Zhuang L."/>
            <person name="Lin B."/>
            <person name="Qin F."/>
            <person name="Luo L."/>
        </authorList>
    </citation>
    <scope>NUCLEOTIDE SEQUENCE [LARGE SCALE GENOMIC DNA]</scope>
    <source>
        <strain evidence="2 3">HN-Y44</strain>
    </source>
</reference>
<dbReference type="EMBL" id="CP094326">
    <property type="protein sequence ID" value="UNY98794.1"/>
    <property type="molecule type" value="Genomic_DNA"/>
</dbReference>
<organism evidence="2 3">
    <name type="scientific">Zhouia spongiae</name>
    <dbReference type="NCBI Taxonomy" id="2202721"/>
    <lineage>
        <taxon>Bacteria</taxon>
        <taxon>Pseudomonadati</taxon>
        <taxon>Bacteroidota</taxon>
        <taxon>Flavobacteriia</taxon>
        <taxon>Flavobacteriales</taxon>
        <taxon>Flavobacteriaceae</taxon>
        <taxon>Zhouia</taxon>
    </lineage>
</organism>
<protein>
    <submittedName>
        <fullName evidence="2">Methylmalonyl-CoA mutase subunit beta</fullName>
    </submittedName>
</protein>
<feature type="domain" description="Methylmalonyl-CoA mutase alpha/beta chain catalytic" evidence="1">
    <location>
        <begin position="106"/>
        <end position="421"/>
    </location>
</feature>
<dbReference type="InterPro" id="IPR006099">
    <property type="entry name" value="MeMalonylCoA_mutase_a/b_cat"/>
</dbReference>
<dbReference type="PANTHER" id="PTHR48101">
    <property type="entry name" value="METHYLMALONYL-COA MUTASE, MITOCHONDRIAL-RELATED"/>
    <property type="match status" value="1"/>
</dbReference>
<evidence type="ECO:0000313" key="2">
    <source>
        <dbReference type="EMBL" id="UNY98794.1"/>
    </source>
</evidence>
<dbReference type="CDD" id="cd03677">
    <property type="entry name" value="MM_CoA_mutase_beta"/>
    <property type="match status" value="1"/>
</dbReference>
<accession>A0ABY3YLY0</accession>
<keyword evidence="3" id="KW-1185">Reference proteome</keyword>
<proteinExistence type="predicted"/>
<name>A0ABY3YLY0_9FLAO</name>
<dbReference type="PANTHER" id="PTHR48101:SF1">
    <property type="entry name" value="METHYLMALONYL-COA MUTASE, LARGE SUBUNIT"/>
    <property type="match status" value="1"/>
</dbReference>
<dbReference type="Gene3D" id="3.20.20.240">
    <property type="entry name" value="Methylmalonyl-CoA mutase"/>
    <property type="match status" value="1"/>
</dbReference>
<dbReference type="Proteomes" id="UP000829476">
    <property type="component" value="Chromosome"/>
</dbReference>
<sequence length="456" mass="52328">MNKKLFNEFSEVTSKEWKQKIQFDLKGADYNETLIWHTPEGINVKPFYHSEDLNQTSTTPGKATSRWNIGQRIYAGNELLANRKAIDVLNRGAESLMFCIPSDNTDINTLLQDIDFSSVPLYFEFEFLSVNYIKKLKDFFAGKNARIYLNIDIIGTLARTGNWYQNLSEDFNSLGEISSLNQKRVFESTLSIDLSLYQNAGANIVQQLAYSIAHACEYLNRFPDIHLTFNVSVGSNYFFEIAKLKALRVLWSSLVPEFNNQSAPHIIATPSKRNKTLYDYNVNMLRTTTECMSAILGGADAVFNSPYDSIYHKDNEFADRIARNQLLILKSESYFDKTGNPTDGSFYIESITDQLAEKGLELFKKIEEAGGFLKQLKNHTIQKKIKEAAENEQNLFNDKEEVLIGTNKYQNPDDRMKNEIELYPFMKKQSGKTLIEPIIEKRLAESLEQERLKTEN</sequence>
<dbReference type="SUPFAM" id="SSF51703">
    <property type="entry name" value="Cobalamin (vitamin B12)-dependent enzymes"/>
    <property type="match status" value="1"/>
</dbReference>
<gene>
    <name evidence="2" type="ORF">MQE36_00215</name>
</gene>
<evidence type="ECO:0000259" key="1">
    <source>
        <dbReference type="Pfam" id="PF01642"/>
    </source>
</evidence>